<gene>
    <name evidence="11" type="ORF">NDU88_003524</name>
</gene>
<comment type="similarity">
    <text evidence="3">Belongs to the DNA repair enzymes AP/ExoA family.</text>
</comment>
<dbReference type="InterPro" id="IPR004808">
    <property type="entry name" value="AP_endonuc_1"/>
</dbReference>
<dbReference type="EMBL" id="JANPWB010000014">
    <property type="protein sequence ID" value="KAJ1098413.1"/>
    <property type="molecule type" value="Genomic_DNA"/>
</dbReference>
<evidence type="ECO:0000256" key="3">
    <source>
        <dbReference type="ARBA" id="ARBA00007092"/>
    </source>
</evidence>
<keyword evidence="9" id="KW-0234">DNA repair</keyword>
<dbReference type="SUPFAM" id="SSF56219">
    <property type="entry name" value="DNase I-like"/>
    <property type="match status" value="1"/>
</dbReference>
<dbReference type="EC" id="3.1.11.2" evidence="4"/>
<dbReference type="Pfam" id="PF03372">
    <property type="entry name" value="Exo_endo_phos"/>
    <property type="match status" value="1"/>
</dbReference>
<evidence type="ECO:0000256" key="4">
    <source>
        <dbReference type="ARBA" id="ARBA00012115"/>
    </source>
</evidence>
<dbReference type="PANTHER" id="PTHR22748">
    <property type="entry name" value="AP ENDONUCLEASE"/>
    <property type="match status" value="1"/>
</dbReference>
<feature type="domain" description="Endonuclease/exonuclease/phosphatase" evidence="10">
    <location>
        <begin position="8"/>
        <end position="161"/>
    </location>
</feature>
<evidence type="ECO:0000256" key="9">
    <source>
        <dbReference type="ARBA" id="ARBA00023204"/>
    </source>
</evidence>
<evidence type="ECO:0000313" key="12">
    <source>
        <dbReference type="Proteomes" id="UP001066276"/>
    </source>
</evidence>
<evidence type="ECO:0000313" key="11">
    <source>
        <dbReference type="EMBL" id="KAJ1098413.1"/>
    </source>
</evidence>
<comment type="caution">
    <text evidence="11">The sequence shown here is derived from an EMBL/GenBank/DDBJ whole genome shotgun (WGS) entry which is preliminary data.</text>
</comment>
<comment type="catalytic activity">
    <reaction evidence="1">
        <text>Exonucleolytic cleavage in the 3'- to 5'-direction to yield nucleoside 5'-phosphates.</text>
        <dbReference type="EC" id="3.1.11.2"/>
    </reaction>
</comment>
<dbReference type="GO" id="GO:0008081">
    <property type="term" value="F:phosphoric diester hydrolase activity"/>
    <property type="evidence" value="ECO:0007669"/>
    <property type="project" value="TreeGrafter"/>
</dbReference>
<accession>A0AAV7MBB6</accession>
<evidence type="ECO:0000256" key="5">
    <source>
        <dbReference type="ARBA" id="ARBA00022723"/>
    </source>
</evidence>
<evidence type="ECO:0000256" key="2">
    <source>
        <dbReference type="ARBA" id="ARBA00001946"/>
    </source>
</evidence>
<keyword evidence="12" id="KW-1185">Reference proteome</keyword>
<dbReference type="GO" id="GO:0008311">
    <property type="term" value="F:double-stranded DNA 3'-5' DNA exonuclease activity"/>
    <property type="evidence" value="ECO:0007669"/>
    <property type="project" value="UniProtKB-EC"/>
</dbReference>
<organism evidence="11 12">
    <name type="scientific">Pleurodeles waltl</name>
    <name type="common">Iberian ribbed newt</name>
    <dbReference type="NCBI Taxonomy" id="8319"/>
    <lineage>
        <taxon>Eukaryota</taxon>
        <taxon>Metazoa</taxon>
        <taxon>Chordata</taxon>
        <taxon>Craniata</taxon>
        <taxon>Vertebrata</taxon>
        <taxon>Euteleostomi</taxon>
        <taxon>Amphibia</taxon>
        <taxon>Batrachia</taxon>
        <taxon>Caudata</taxon>
        <taxon>Salamandroidea</taxon>
        <taxon>Salamandridae</taxon>
        <taxon>Pleurodelinae</taxon>
        <taxon>Pleurodeles</taxon>
    </lineage>
</organism>
<comment type="cofactor">
    <cofactor evidence="2">
        <name>Mg(2+)</name>
        <dbReference type="ChEBI" id="CHEBI:18420"/>
    </cofactor>
</comment>
<dbReference type="GO" id="GO:0003906">
    <property type="term" value="F:DNA-(apurinic or apyrimidinic site) endonuclease activity"/>
    <property type="evidence" value="ECO:0007669"/>
    <property type="project" value="TreeGrafter"/>
</dbReference>
<dbReference type="InterPro" id="IPR036691">
    <property type="entry name" value="Endo/exonu/phosph_ase_sf"/>
</dbReference>
<dbReference type="InterPro" id="IPR005135">
    <property type="entry name" value="Endo/exonuclease/phosphatase"/>
</dbReference>
<proteinExistence type="inferred from homology"/>
<sequence length="181" mass="20714">MSTYTIFTWNVRGIHTPKRRYSIYSYLKRHSVHIAFLQDTHLALPEVSRLRRRWRGQLNAMGYSTFAKGALIWIRPGVPFVEEVQIVDDQGRYVLVQGHLAGRALVLGSIYAPNSEQASFFHILSCQLSGWSDYPWLLGWDFNSVLDPILDFSFSPLPTAPTMAAARALSTWATNWRLLDI</sequence>
<keyword evidence="6" id="KW-0227">DNA damage</keyword>
<dbReference type="AlphaFoldDB" id="A0AAV7MBB6"/>
<dbReference type="GO" id="GO:0006284">
    <property type="term" value="P:base-excision repair"/>
    <property type="evidence" value="ECO:0007669"/>
    <property type="project" value="TreeGrafter"/>
</dbReference>
<dbReference type="GO" id="GO:0046872">
    <property type="term" value="F:metal ion binding"/>
    <property type="evidence" value="ECO:0007669"/>
    <property type="project" value="UniProtKB-KW"/>
</dbReference>
<keyword evidence="5" id="KW-0479">Metal-binding</keyword>
<keyword evidence="8" id="KW-0460">Magnesium</keyword>
<dbReference type="GO" id="GO:0005634">
    <property type="term" value="C:nucleus"/>
    <property type="evidence" value="ECO:0007669"/>
    <property type="project" value="TreeGrafter"/>
</dbReference>
<evidence type="ECO:0000256" key="6">
    <source>
        <dbReference type="ARBA" id="ARBA00022763"/>
    </source>
</evidence>
<reference evidence="11" key="1">
    <citation type="journal article" date="2022" name="bioRxiv">
        <title>Sequencing and chromosome-scale assembly of the giantPleurodeles waltlgenome.</title>
        <authorList>
            <person name="Brown T."/>
            <person name="Elewa A."/>
            <person name="Iarovenko S."/>
            <person name="Subramanian E."/>
            <person name="Araus A.J."/>
            <person name="Petzold A."/>
            <person name="Susuki M."/>
            <person name="Suzuki K.-i.T."/>
            <person name="Hayashi T."/>
            <person name="Toyoda A."/>
            <person name="Oliveira C."/>
            <person name="Osipova E."/>
            <person name="Leigh N.D."/>
            <person name="Simon A."/>
            <person name="Yun M.H."/>
        </authorList>
    </citation>
    <scope>NUCLEOTIDE SEQUENCE</scope>
    <source>
        <strain evidence="11">20211129_DDA</strain>
        <tissue evidence="11">Liver</tissue>
    </source>
</reference>
<evidence type="ECO:0000256" key="8">
    <source>
        <dbReference type="ARBA" id="ARBA00022842"/>
    </source>
</evidence>
<evidence type="ECO:0000256" key="7">
    <source>
        <dbReference type="ARBA" id="ARBA00022801"/>
    </source>
</evidence>
<evidence type="ECO:0000259" key="10">
    <source>
        <dbReference type="Pfam" id="PF03372"/>
    </source>
</evidence>
<keyword evidence="7" id="KW-0378">Hydrolase</keyword>
<protein>
    <recommendedName>
        <fullName evidence="4">exodeoxyribonuclease III</fullName>
        <ecNumber evidence="4">3.1.11.2</ecNumber>
    </recommendedName>
</protein>
<name>A0AAV7MBB6_PLEWA</name>
<dbReference type="Gene3D" id="3.60.10.10">
    <property type="entry name" value="Endonuclease/exonuclease/phosphatase"/>
    <property type="match status" value="1"/>
</dbReference>
<dbReference type="Proteomes" id="UP001066276">
    <property type="component" value="Chromosome 10"/>
</dbReference>
<evidence type="ECO:0000256" key="1">
    <source>
        <dbReference type="ARBA" id="ARBA00000493"/>
    </source>
</evidence>
<dbReference type="PANTHER" id="PTHR22748:SF26">
    <property type="entry name" value="ENDONUCLEASE_EXONUCLEASE_PHOSPHATASE DOMAIN-CONTAINING PROTEIN"/>
    <property type="match status" value="1"/>
</dbReference>